<evidence type="ECO:0000256" key="7">
    <source>
        <dbReference type="ARBA" id="ARBA00022840"/>
    </source>
</evidence>
<evidence type="ECO:0000256" key="1">
    <source>
        <dbReference type="ARBA" id="ARBA00004761"/>
    </source>
</evidence>
<evidence type="ECO:0000256" key="9">
    <source>
        <dbReference type="ARBA" id="ARBA00048090"/>
    </source>
</evidence>
<accession>F6FT82</accession>
<organism evidence="12">
    <name type="scientific">Isoptericola variabilis (strain 225)</name>
    <dbReference type="NCBI Taxonomy" id="743718"/>
    <lineage>
        <taxon>Bacteria</taxon>
        <taxon>Bacillati</taxon>
        <taxon>Actinomycetota</taxon>
        <taxon>Actinomycetes</taxon>
        <taxon>Micrococcales</taxon>
        <taxon>Promicromonosporaceae</taxon>
        <taxon>Isoptericola</taxon>
    </lineage>
</organism>
<dbReference type="KEGG" id="iva:Isova_2540"/>
<evidence type="ECO:0000256" key="5">
    <source>
        <dbReference type="ARBA" id="ARBA00022741"/>
    </source>
</evidence>
<dbReference type="Pfam" id="PF13671">
    <property type="entry name" value="AAA_33"/>
    <property type="match status" value="1"/>
</dbReference>
<dbReference type="Gene3D" id="3.40.50.300">
    <property type="entry name" value="P-loop containing nucleotide triphosphate hydrolases"/>
    <property type="match status" value="1"/>
</dbReference>
<dbReference type="GO" id="GO:0019521">
    <property type="term" value="P:D-gluconate metabolic process"/>
    <property type="evidence" value="ECO:0007669"/>
    <property type="project" value="UniProtKB-KW"/>
</dbReference>
<comment type="pathway">
    <text evidence="1">Carbohydrate acid metabolism.</text>
</comment>
<dbReference type="GO" id="GO:0005524">
    <property type="term" value="F:ATP binding"/>
    <property type="evidence" value="ECO:0007669"/>
    <property type="project" value="UniProtKB-KW"/>
</dbReference>
<comment type="catalytic activity">
    <reaction evidence="9 10">
        <text>D-gluconate + ATP = 6-phospho-D-gluconate + ADP + H(+)</text>
        <dbReference type="Rhea" id="RHEA:19433"/>
        <dbReference type="ChEBI" id="CHEBI:15378"/>
        <dbReference type="ChEBI" id="CHEBI:18391"/>
        <dbReference type="ChEBI" id="CHEBI:30616"/>
        <dbReference type="ChEBI" id="CHEBI:58759"/>
        <dbReference type="ChEBI" id="CHEBI:456216"/>
        <dbReference type="EC" id="2.7.1.12"/>
    </reaction>
</comment>
<dbReference type="PANTHER" id="PTHR43442:SF3">
    <property type="entry name" value="GLUCONOKINASE-RELATED"/>
    <property type="match status" value="1"/>
</dbReference>
<evidence type="ECO:0000313" key="12">
    <source>
        <dbReference type="Proteomes" id="UP000009236"/>
    </source>
</evidence>
<gene>
    <name evidence="11" type="ordered locus">Isova_2540</name>
</gene>
<keyword evidence="6 10" id="KW-0418">Kinase</keyword>
<dbReference type="GO" id="GO:0005737">
    <property type="term" value="C:cytoplasm"/>
    <property type="evidence" value="ECO:0007669"/>
    <property type="project" value="TreeGrafter"/>
</dbReference>
<dbReference type="GO" id="GO:0046316">
    <property type="term" value="F:gluconokinase activity"/>
    <property type="evidence" value="ECO:0007669"/>
    <property type="project" value="UniProtKB-EC"/>
</dbReference>
<evidence type="ECO:0000256" key="3">
    <source>
        <dbReference type="ARBA" id="ARBA00012054"/>
    </source>
</evidence>
<reference evidence="11 12" key="1">
    <citation type="submission" date="2011-05" db="EMBL/GenBank/DDBJ databases">
        <title>Complete sequence of Isoptericola variabilis 225.</title>
        <authorList>
            <consortium name="US DOE Joint Genome Institute"/>
            <person name="Lucas S."/>
            <person name="Han J."/>
            <person name="Lapidus A."/>
            <person name="Cheng J.-F."/>
            <person name="Goodwin L."/>
            <person name="Pitluck S."/>
            <person name="Peters L."/>
            <person name="Mikhailova N."/>
            <person name="Zeytun A."/>
            <person name="Han C."/>
            <person name="Tapia R."/>
            <person name="Land M."/>
            <person name="Hauser L."/>
            <person name="Kyrpides N."/>
            <person name="Ivanova N."/>
            <person name="Pagani I."/>
            <person name="Siebers A."/>
            <person name="Allgaier M."/>
            <person name="Thelen M."/>
            <person name="Hugenholtz P."/>
            <person name="Gladden J."/>
            <person name="Woyke T."/>
        </authorList>
    </citation>
    <scope>NUCLEOTIDE SEQUENCE [LARGE SCALE GENOMIC DNA]</scope>
    <source>
        <strain evidence="12">225</strain>
    </source>
</reference>
<evidence type="ECO:0000313" key="11">
    <source>
        <dbReference type="EMBL" id="AEG45246.1"/>
    </source>
</evidence>
<dbReference type="HOGENOM" id="CLU_077168_4_0_11"/>
<evidence type="ECO:0000256" key="4">
    <source>
        <dbReference type="ARBA" id="ARBA00022679"/>
    </source>
</evidence>
<dbReference type="EMBL" id="CP002810">
    <property type="protein sequence ID" value="AEG45246.1"/>
    <property type="molecule type" value="Genomic_DNA"/>
</dbReference>
<protein>
    <recommendedName>
        <fullName evidence="3 10">Gluconokinase</fullName>
        <ecNumber evidence="3 10">2.7.1.12</ecNumber>
    </recommendedName>
</protein>
<keyword evidence="12" id="KW-1185">Reference proteome</keyword>
<dbReference type="FunFam" id="3.40.50.300:FF:000522">
    <property type="entry name" value="Gluconokinase"/>
    <property type="match status" value="1"/>
</dbReference>
<keyword evidence="7 10" id="KW-0067">ATP-binding</keyword>
<evidence type="ECO:0000256" key="6">
    <source>
        <dbReference type="ARBA" id="ARBA00022777"/>
    </source>
</evidence>
<dbReference type="NCBIfam" id="TIGR01313">
    <property type="entry name" value="therm_gnt_kin"/>
    <property type="match status" value="1"/>
</dbReference>
<keyword evidence="4 10" id="KW-0808">Transferase</keyword>
<dbReference type="STRING" id="743718.Isova_2540"/>
<keyword evidence="8" id="KW-0311">Gluconate utilization</keyword>
<dbReference type="SUPFAM" id="SSF52540">
    <property type="entry name" value="P-loop containing nucleoside triphosphate hydrolases"/>
    <property type="match status" value="1"/>
</dbReference>
<evidence type="ECO:0000256" key="10">
    <source>
        <dbReference type="RuleBase" id="RU363066"/>
    </source>
</evidence>
<dbReference type="CDD" id="cd02021">
    <property type="entry name" value="GntK"/>
    <property type="match status" value="1"/>
</dbReference>
<sequence length="192" mass="20045">MRVSTDRQHTGPRAVVVVGVSASGKSTVGRALADALGAAFVDADDLHPASNVEAMAAGIPLTDEQRLPWLRAVGRAMRTETDAGRDVVVACSALRRTYRDVLREGAGHDLAFVHLTAPREVLAERIAARRGHFMPASLLDSQLATLEPLSDDETGLVVDVTGPVSDAVGQVTAWLPTIGATSRTGDDAAATG</sequence>
<dbReference type="eggNOG" id="COG3265">
    <property type="taxonomic scope" value="Bacteria"/>
</dbReference>
<dbReference type="Proteomes" id="UP000009236">
    <property type="component" value="Chromosome"/>
</dbReference>
<keyword evidence="5 10" id="KW-0547">Nucleotide-binding</keyword>
<dbReference type="EC" id="2.7.1.12" evidence="3 10"/>
<evidence type="ECO:0000256" key="8">
    <source>
        <dbReference type="ARBA" id="ARBA00023064"/>
    </source>
</evidence>
<evidence type="ECO:0000256" key="2">
    <source>
        <dbReference type="ARBA" id="ARBA00008420"/>
    </source>
</evidence>
<dbReference type="PANTHER" id="PTHR43442">
    <property type="entry name" value="GLUCONOKINASE-RELATED"/>
    <property type="match status" value="1"/>
</dbReference>
<comment type="similarity">
    <text evidence="2 10">Belongs to the gluconokinase GntK/GntV family.</text>
</comment>
<proteinExistence type="inferred from homology"/>
<dbReference type="InterPro" id="IPR006001">
    <property type="entry name" value="Therm_gnt_kin"/>
</dbReference>
<dbReference type="InterPro" id="IPR027417">
    <property type="entry name" value="P-loop_NTPase"/>
</dbReference>
<name>F6FT82_ISOV2</name>
<dbReference type="AlphaFoldDB" id="F6FT82"/>